<dbReference type="InterPro" id="IPR036771">
    <property type="entry name" value="ATPsynth_dsu/esu_N"/>
</dbReference>
<gene>
    <name evidence="8" type="ORF">CO026_00295</name>
</gene>
<dbReference type="GO" id="GO:0046933">
    <property type="term" value="F:proton-transporting ATP synthase activity, rotational mechanism"/>
    <property type="evidence" value="ECO:0007669"/>
    <property type="project" value="InterPro"/>
</dbReference>
<keyword evidence="6" id="KW-0066">ATP synthesis</keyword>
<evidence type="ECO:0000313" key="8">
    <source>
        <dbReference type="EMBL" id="PJC56439.1"/>
    </source>
</evidence>
<keyword evidence="6" id="KW-0139">CF(1)</keyword>
<accession>A0A2M8FFL9</accession>
<dbReference type="InterPro" id="IPR001469">
    <property type="entry name" value="ATP_synth_F1_dsu/esu"/>
</dbReference>
<feature type="domain" description="ATP synthase F1 complex delta/epsilon subunit N-terminal" evidence="7">
    <location>
        <begin position="4"/>
        <end position="79"/>
    </location>
</feature>
<evidence type="ECO:0000256" key="5">
    <source>
        <dbReference type="ARBA" id="ARBA00023136"/>
    </source>
</evidence>
<dbReference type="EMBL" id="PFRD01000018">
    <property type="protein sequence ID" value="PJC56439.1"/>
    <property type="molecule type" value="Genomic_DNA"/>
</dbReference>
<dbReference type="InterPro" id="IPR020546">
    <property type="entry name" value="ATP_synth_F1_dsu/esu_N"/>
</dbReference>
<reference evidence="9" key="1">
    <citation type="submission" date="2017-09" db="EMBL/GenBank/DDBJ databases">
        <title>Depth-based differentiation of microbial function through sediment-hosted aquifers and enrichment of novel symbionts in the deep terrestrial subsurface.</title>
        <authorList>
            <person name="Probst A.J."/>
            <person name="Ladd B."/>
            <person name="Jarett J.K."/>
            <person name="Geller-Mcgrath D.E."/>
            <person name="Sieber C.M.K."/>
            <person name="Emerson J.B."/>
            <person name="Anantharaman K."/>
            <person name="Thomas B.C."/>
            <person name="Malmstrom R."/>
            <person name="Stieglmeier M."/>
            <person name="Klingl A."/>
            <person name="Woyke T."/>
            <person name="Ryan C.M."/>
            <person name="Banfield J.F."/>
        </authorList>
    </citation>
    <scope>NUCLEOTIDE SEQUENCE [LARGE SCALE GENOMIC DNA]</scope>
</reference>
<sequence>MKLLNLTISRVDAPVFDGGVVSVTVPGSEGEMTLMADHMALISALKPGVITIRQTDDLDIVHEITNGTIEVHDNHATILI</sequence>
<dbReference type="GO" id="GO:0012505">
    <property type="term" value="C:endomembrane system"/>
    <property type="evidence" value="ECO:0007669"/>
    <property type="project" value="UniProtKB-SubCell"/>
</dbReference>
<comment type="subcellular location">
    <subcellularLocation>
        <location evidence="1">Endomembrane system</location>
        <topology evidence="1">Peripheral membrane protein</topology>
    </subcellularLocation>
</comment>
<evidence type="ECO:0000256" key="4">
    <source>
        <dbReference type="ARBA" id="ARBA00023065"/>
    </source>
</evidence>
<evidence type="ECO:0000259" key="7">
    <source>
        <dbReference type="Pfam" id="PF02823"/>
    </source>
</evidence>
<keyword evidence="3" id="KW-0813">Transport</keyword>
<evidence type="ECO:0000313" key="9">
    <source>
        <dbReference type="Proteomes" id="UP000230391"/>
    </source>
</evidence>
<keyword evidence="4" id="KW-0406">Ion transport</keyword>
<dbReference type="SUPFAM" id="SSF51344">
    <property type="entry name" value="Epsilon subunit of F1F0-ATP synthase N-terminal domain"/>
    <property type="match status" value="1"/>
</dbReference>
<name>A0A2M8FFL9_9BACT</name>
<dbReference type="AlphaFoldDB" id="A0A2M8FFL9"/>
<comment type="caution">
    <text evidence="8">The sequence shown here is derived from an EMBL/GenBank/DDBJ whole genome shotgun (WGS) entry which is preliminary data.</text>
</comment>
<comment type="similarity">
    <text evidence="2">Belongs to the ATPase epsilon chain family.</text>
</comment>
<evidence type="ECO:0000256" key="6">
    <source>
        <dbReference type="ARBA" id="ARBA00023196"/>
    </source>
</evidence>
<dbReference type="GO" id="GO:0045259">
    <property type="term" value="C:proton-transporting ATP synthase complex"/>
    <property type="evidence" value="ECO:0007669"/>
    <property type="project" value="UniProtKB-KW"/>
</dbReference>
<evidence type="ECO:0000256" key="3">
    <source>
        <dbReference type="ARBA" id="ARBA00022448"/>
    </source>
</evidence>
<protein>
    <recommendedName>
        <fullName evidence="7">ATP synthase F1 complex delta/epsilon subunit N-terminal domain-containing protein</fullName>
    </recommendedName>
</protein>
<dbReference type="Gene3D" id="2.60.15.10">
    <property type="entry name" value="F0F1 ATP synthase delta/epsilon subunit, N-terminal"/>
    <property type="match status" value="1"/>
</dbReference>
<organism evidence="8 9">
    <name type="scientific">Candidatus Kaiserbacteria bacterium CG_4_9_14_0_2_um_filter_41_32</name>
    <dbReference type="NCBI Taxonomy" id="1974601"/>
    <lineage>
        <taxon>Bacteria</taxon>
        <taxon>Candidatus Kaiseribacteriota</taxon>
    </lineage>
</organism>
<dbReference type="Pfam" id="PF02823">
    <property type="entry name" value="ATP-synt_DE_N"/>
    <property type="match status" value="1"/>
</dbReference>
<keyword evidence="5" id="KW-0472">Membrane</keyword>
<evidence type="ECO:0000256" key="1">
    <source>
        <dbReference type="ARBA" id="ARBA00004184"/>
    </source>
</evidence>
<dbReference type="CDD" id="cd12152">
    <property type="entry name" value="F1-ATPase_delta"/>
    <property type="match status" value="1"/>
</dbReference>
<evidence type="ECO:0000256" key="2">
    <source>
        <dbReference type="ARBA" id="ARBA00005712"/>
    </source>
</evidence>
<dbReference type="Proteomes" id="UP000230391">
    <property type="component" value="Unassembled WGS sequence"/>
</dbReference>
<proteinExistence type="inferred from homology"/>